<protein>
    <submittedName>
        <fullName evidence="2">ABC-2 family transporter protein</fullName>
    </submittedName>
</protein>
<evidence type="ECO:0000313" key="2">
    <source>
        <dbReference type="EMBL" id="WXB19865.1"/>
    </source>
</evidence>
<dbReference type="PANTHER" id="PTHR36833:SF2">
    <property type="entry name" value="SLR0610 PROTEIN"/>
    <property type="match status" value="1"/>
</dbReference>
<keyword evidence="1" id="KW-0472">Membrane</keyword>
<feature type="transmembrane region" description="Helical" evidence="1">
    <location>
        <begin position="69"/>
        <end position="91"/>
    </location>
</feature>
<feature type="transmembrane region" description="Helical" evidence="1">
    <location>
        <begin position="135"/>
        <end position="153"/>
    </location>
</feature>
<dbReference type="PANTHER" id="PTHR36833">
    <property type="entry name" value="SLR0610 PROTEIN-RELATED"/>
    <property type="match status" value="1"/>
</dbReference>
<dbReference type="Pfam" id="PF06182">
    <property type="entry name" value="ABC2_membrane_6"/>
    <property type="match status" value="1"/>
</dbReference>
<feature type="transmembrane region" description="Helical" evidence="1">
    <location>
        <begin position="165"/>
        <end position="190"/>
    </location>
</feature>
<feature type="transmembrane region" description="Helical" evidence="1">
    <location>
        <begin position="211"/>
        <end position="233"/>
    </location>
</feature>
<dbReference type="EMBL" id="CP089984">
    <property type="protein sequence ID" value="WXB19865.1"/>
    <property type="molecule type" value="Genomic_DNA"/>
</dbReference>
<sequence length="277" mass="30279">MAARHRALCGVRRLIVRRYLHLLRIQVRTSTLLGLQYRLDFVFDGLIELFWALTAIVPLFIVFEARESVAGWTFGESLLVVAWFTLLTGVLEGAINPSLAVVVEHIRKGTLDFVLLKPADAQFLVSTARFQPWRAINVVTASILFGYAFARIGHGPSVSGILGSLALLAASVTILYSLGILTVSGAFYVVKIDNLSALFLSIFDAARWPSAVFHGVLRLVFTFVIPLAVMTTYPSLALLDKLPAQTYTLSFGVAVAFAIGSRFIWMHAIGKYTSAGG</sequence>
<evidence type="ECO:0000256" key="1">
    <source>
        <dbReference type="SAM" id="Phobius"/>
    </source>
</evidence>
<organism evidence="2 3">
    <name type="scientific">Pendulispora albinea</name>
    <dbReference type="NCBI Taxonomy" id="2741071"/>
    <lineage>
        <taxon>Bacteria</taxon>
        <taxon>Pseudomonadati</taxon>
        <taxon>Myxococcota</taxon>
        <taxon>Myxococcia</taxon>
        <taxon>Myxococcales</taxon>
        <taxon>Sorangiineae</taxon>
        <taxon>Pendulisporaceae</taxon>
        <taxon>Pendulispora</taxon>
    </lineage>
</organism>
<reference evidence="2 3" key="1">
    <citation type="submission" date="2021-12" db="EMBL/GenBank/DDBJ databases">
        <title>Discovery of the Pendulisporaceae a myxobacterial family with distinct sporulation behavior and unique specialized metabolism.</title>
        <authorList>
            <person name="Garcia R."/>
            <person name="Popoff A."/>
            <person name="Bader C.D."/>
            <person name="Loehr J."/>
            <person name="Walesch S."/>
            <person name="Walt C."/>
            <person name="Boldt J."/>
            <person name="Bunk B."/>
            <person name="Haeckl F.J.F.P.J."/>
            <person name="Gunesch A.P."/>
            <person name="Birkelbach J."/>
            <person name="Nuebel U."/>
            <person name="Pietschmann T."/>
            <person name="Bach T."/>
            <person name="Mueller R."/>
        </authorList>
    </citation>
    <scope>NUCLEOTIDE SEQUENCE [LARGE SCALE GENOMIC DNA]</scope>
    <source>
        <strain evidence="2 3">MSr11954</strain>
    </source>
</reference>
<dbReference type="Proteomes" id="UP001370348">
    <property type="component" value="Chromosome"/>
</dbReference>
<evidence type="ECO:0000313" key="3">
    <source>
        <dbReference type="Proteomes" id="UP001370348"/>
    </source>
</evidence>
<keyword evidence="1" id="KW-1133">Transmembrane helix</keyword>
<keyword evidence="1" id="KW-0812">Transmembrane</keyword>
<dbReference type="InterPro" id="IPR010390">
    <property type="entry name" value="ABC-2_transporter-like"/>
</dbReference>
<proteinExistence type="predicted"/>
<dbReference type="RefSeq" id="WP_394829463.1">
    <property type="nucleotide sequence ID" value="NZ_CP089984.1"/>
</dbReference>
<accession>A0ABZ2MBK8</accession>
<name>A0ABZ2MBK8_9BACT</name>
<feature type="transmembrane region" description="Helical" evidence="1">
    <location>
        <begin position="245"/>
        <end position="265"/>
    </location>
</feature>
<gene>
    <name evidence="2" type="ORF">LZC94_21900</name>
</gene>
<keyword evidence="3" id="KW-1185">Reference proteome</keyword>
<feature type="transmembrane region" description="Helical" evidence="1">
    <location>
        <begin position="41"/>
        <end position="63"/>
    </location>
</feature>